<accession>A0A917WNS1</accession>
<dbReference type="InterPro" id="IPR006311">
    <property type="entry name" value="TAT_signal"/>
</dbReference>
<reference evidence="2" key="2">
    <citation type="submission" date="2020-09" db="EMBL/GenBank/DDBJ databases">
        <authorList>
            <person name="Sun Q."/>
            <person name="Zhou Y."/>
        </authorList>
    </citation>
    <scope>NUCLEOTIDE SEQUENCE</scope>
    <source>
        <strain evidence="2">CGMCC 4.7308</strain>
    </source>
</reference>
<evidence type="ECO:0000313" key="2">
    <source>
        <dbReference type="EMBL" id="GGM17656.1"/>
    </source>
</evidence>
<sequence>MAMTRRPPPHLRRRRLLGAVAVVAGVACVSASFLAWLTLPDGAGGTTSVAGWGAVTGGAQLSGQNINDFLAGYASYRPGLLPVLAGAVAAVAGIVLALAPGGRHPHRVTAALLALCGLVALGVAVLRVLSPDPVGILQSGEGSPGPGPWVTGACGLVLVAVALSVLLGLVDAPPPVRHRGIQPGR</sequence>
<dbReference type="PROSITE" id="PS51318">
    <property type="entry name" value="TAT"/>
    <property type="match status" value="1"/>
</dbReference>
<evidence type="ECO:0000313" key="3">
    <source>
        <dbReference type="Proteomes" id="UP000655208"/>
    </source>
</evidence>
<keyword evidence="1" id="KW-1133">Transmembrane helix</keyword>
<dbReference type="EMBL" id="BMNA01000018">
    <property type="protein sequence ID" value="GGM17656.1"/>
    <property type="molecule type" value="Genomic_DNA"/>
</dbReference>
<dbReference type="Proteomes" id="UP000655208">
    <property type="component" value="Unassembled WGS sequence"/>
</dbReference>
<dbReference type="PROSITE" id="PS51257">
    <property type="entry name" value="PROKAR_LIPOPROTEIN"/>
    <property type="match status" value="1"/>
</dbReference>
<reference evidence="2" key="1">
    <citation type="journal article" date="2014" name="Int. J. Syst. Evol. Microbiol.">
        <title>Complete genome sequence of Corynebacterium casei LMG S-19264T (=DSM 44701T), isolated from a smear-ripened cheese.</title>
        <authorList>
            <consortium name="US DOE Joint Genome Institute (JGI-PGF)"/>
            <person name="Walter F."/>
            <person name="Albersmeier A."/>
            <person name="Kalinowski J."/>
            <person name="Ruckert C."/>
        </authorList>
    </citation>
    <scope>NUCLEOTIDE SEQUENCE</scope>
    <source>
        <strain evidence="2">CGMCC 4.7308</strain>
    </source>
</reference>
<keyword evidence="1" id="KW-0812">Transmembrane</keyword>
<feature type="transmembrane region" description="Helical" evidence="1">
    <location>
        <begin position="110"/>
        <end position="129"/>
    </location>
</feature>
<gene>
    <name evidence="2" type="ORF">GCM10011594_42200</name>
</gene>
<evidence type="ECO:0000256" key="1">
    <source>
        <dbReference type="SAM" id="Phobius"/>
    </source>
</evidence>
<feature type="transmembrane region" description="Helical" evidence="1">
    <location>
        <begin position="149"/>
        <end position="170"/>
    </location>
</feature>
<keyword evidence="3" id="KW-1185">Reference proteome</keyword>
<keyword evidence="1" id="KW-0472">Membrane</keyword>
<organism evidence="2 3">
    <name type="scientific">Nakamurella endophytica</name>
    <dbReference type="NCBI Taxonomy" id="1748367"/>
    <lineage>
        <taxon>Bacteria</taxon>
        <taxon>Bacillati</taxon>
        <taxon>Actinomycetota</taxon>
        <taxon>Actinomycetes</taxon>
        <taxon>Nakamurellales</taxon>
        <taxon>Nakamurellaceae</taxon>
        <taxon>Nakamurella</taxon>
    </lineage>
</organism>
<protein>
    <submittedName>
        <fullName evidence="2">Uncharacterized protein</fullName>
    </submittedName>
</protein>
<feature type="transmembrane region" description="Helical" evidence="1">
    <location>
        <begin position="79"/>
        <end position="98"/>
    </location>
</feature>
<name>A0A917WNS1_9ACTN</name>
<comment type="caution">
    <text evidence="2">The sequence shown here is derived from an EMBL/GenBank/DDBJ whole genome shotgun (WGS) entry which is preliminary data.</text>
</comment>
<dbReference type="AlphaFoldDB" id="A0A917WNS1"/>
<proteinExistence type="predicted"/>